<feature type="signal peptide" evidence="12">
    <location>
        <begin position="1"/>
        <end position="26"/>
    </location>
</feature>
<evidence type="ECO:0000256" key="3">
    <source>
        <dbReference type="ARBA" id="ARBA00022448"/>
    </source>
</evidence>
<dbReference type="EMBL" id="JELY01000781">
    <property type="protein sequence ID" value="KYF58155.1"/>
    <property type="molecule type" value="Genomic_DNA"/>
</dbReference>
<evidence type="ECO:0000256" key="5">
    <source>
        <dbReference type="ARBA" id="ARBA00022692"/>
    </source>
</evidence>
<evidence type="ECO:0000313" key="15">
    <source>
        <dbReference type="Proteomes" id="UP000075420"/>
    </source>
</evidence>
<dbReference type="PROSITE" id="PS00605">
    <property type="entry name" value="ATPASE_C"/>
    <property type="match status" value="1"/>
</dbReference>
<evidence type="ECO:0000256" key="4">
    <source>
        <dbReference type="ARBA" id="ARBA00022547"/>
    </source>
</evidence>
<evidence type="ECO:0000313" key="14">
    <source>
        <dbReference type="EMBL" id="KYF58155.1"/>
    </source>
</evidence>
<evidence type="ECO:0000256" key="6">
    <source>
        <dbReference type="ARBA" id="ARBA00022781"/>
    </source>
</evidence>
<comment type="caution">
    <text evidence="14">The sequence shown here is derived from an EMBL/GenBank/DDBJ whole genome shotgun (WGS) entry which is preliminary data.</text>
</comment>
<protein>
    <recommendedName>
        <fullName evidence="11">ATP synthase subunit c</fullName>
    </recommendedName>
    <alternativeName>
        <fullName evidence="11">ATP synthase F(0) sector subunit c</fullName>
    </alternativeName>
    <alternativeName>
        <fullName evidence="11">F-type ATPase subunit c</fullName>
        <shortName evidence="11">F-ATPase subunit c</shortName>
    </alternativeName>
    <alternativeName>
        <fullName evidence="11">Lipid-binding protein</fullName>
    </alternativeName>
</protein>
<dbReference type="InterPro" id="IPR000454">
    <property type="entry name" value="ATP_synth_F0_csu"/>
</dbReference>
<comment type="function">
    <text evidence="11">Key component of the F(0) channel; it plays a direct role in translocation across the membrane. A homomeric c-ring of between 10-14 subunits forms the central stalk rotor element with the F(1) delta and epsilon subunits.</text>
</comment>
<keyword evidence="4 11" id="KW-0138">CF(0)</keyword>
<dbReference type="HAMAP" id="MF_01396">
    <property type="entry name" value="ATP_synth_c_bact"/>
    <property type="match status" value="1"/>
</dbReference>
<keyword evidence="8 11" id="KW-0406">Ion transport</keyword>
<comment type="subcellular location">
    <subcellularLocation>
        <location evidence="11">Cell membrane</location>
        <topology evidence="11">Multi-pass membrane protein</topology>
    </subcellularLocation>
    <subcellularLocation>
        <location evidence="1">Membrane</location>
        <topology evidence="1">Multi-pass membrane protein</topology>
    </subcellularLocation>
</comment>
<evidence type="ECO:0000256" key="9">
    <source>
        <dbReference type="ARBA" id="ARBA00023121"/>
    </source>
</evidence>
<dbReference type="InterPro" id="IPR038662">
    <property type="entry name" value="ATP_synth_F0_csu_sf"/>
</dbReference>
<evidence type="ECO:0000256" key="7">
    <source>
        <dbReference type="ARBA" id="ARBA00022989"/>
    </source>
</evidence>
<dbReference type="GO" id="GO:0045259">
    <property type="term" value="C:proton-transporting ATP synthase complex"/>
    <property type="evidence" value="ECO:0007669"/>
    <property type="project" value="UniProtKB-KW"/>
</dbReference>
<feature type="chain" id="PRO_5007566113" description="ATP synthase subunit c" evidence="12">
    <location>
        <begin position="27"/>
        <end position="112"/>
    </location>
</feature>
<gene>
    <name evidence="11" type="primary">atpE</name>
    <name evidence="14" type="ORF">BE08_44800</name>
</gene>
<dbReference type="PRINTS" id="PR00124">
    <property type="entry name" value="ATPASEC"/>
</dbReference>
<keyword evidence="12" id="KW-0732">Signal</keyword>
<dbReference type="InterPro" id="IPR020537">
    <property type="entry name" value="ATP_synth_F0_csu_DDCD_BS"/>
</dbReference>
<name>A0A150PR05_SORCE</name>
<keyword evidence="3 11" id="KW-0813">Transport</keyword>
<feature type="site" description="Reversibly protonated during proton transport" evidence="11">
    <location>
        <position position="93"/>
    </location>
</feature>
<evidence type="ECO:0000259" key="13">
    <source>
        <dbReference type="Pfam" id="PF00137"/>
    </source>
</evidence>
<dbReference type="InterPro" id="IPR002379">
    <property type="entry name" value="ATPase_proteolipid_c-like_dom"/>
</dbReference>
<reference evidence="14 15" key="1">
    <citation type="submission" date="2014-02" db="EMBL/GenBank/DDBJ databases">
        <title>The small core and large imbalanced accessory genome model reveals a collaborative survival strategy of Sorangium cellulosum strains in nature.</title>
        <authorList>
            <person name="Han K."/>
            <person name="Peng R."/>
            <person name="Blom J."/>
            <person name="Li Y.-Z."/>
        </authorList>
    </citation>
    <scope>NUCLEOTIDE SEQUENCE [LARGE SCALE GENOMIC DNA]</scope>
    <source>
        <strain evidence="14 15">So0157-25</strain>
    </source>
</reference>
<comment type="function">
    <text evidence="11">F(1)F(0) ATP synthase produces ATP from ADP in the presence of a proton or sodium gradient. F-type ATPases consist of two structural domains, F(1) containing the extramembraneous catalytic core and F(0) containing the membrane proton channel, linked together by a central stalk and a peripheral stalk. During catalysis, ATP synthesis in the catalytic domain of F(1) is coupled via a rotary mechanism of the central stalk subunits to proton translocation.</text>
</comment>
<dbReference type="GO" id="GO:0005886">
    <property type="term" value="C:plasma membrane"/>
    <property type="evidence" value="ECO:0007669"/>
    <property type="project" value="UniProtKB-SubCell"/>
</dbReference>
<evidence type="ECO:0000256" key="10">
    <source>
        <dbReference type="ARBA" id="ARBA00023136"/>
    </source>
</evidence>
<dbReference type="Pfam" id="PF00137">
    <property type="entry name" value="ATP-synt_C"/>
    <property type="match status" value="1"/>
</dbReference>
<keyword evidence="6 11" id="KW-0375">Hydrogen ion transport</keyword>
<evidence type="ECO:0000256" key="1">
    <source>
        <dbReference type="ARBA" id="ARBA00004141"/>
    </source>
</evidence>
<keyword evidence="11" id="KW-0066">ATP synthesis</keyword>
<evidence type="ECO:0000256" key="12">
    <source>
        <dbReference type="SAM" id="SignalP"/>
    </source>
</evidence>
<dbReference type="GO" id="GO:0008289">
    <property type="term" value="F:lipid binding"/>
    <property type="evidence" value="ECO:0007669"/>
    <property type="project" value="UniProtKB-KW"/>
</dbReference>
<proteinExistence type="inferred from homology"/>
<keyword evidence="11" id="KW-1003">Cell membrane</keyword>
<feature type="transmembrane region" description="Helical" evidence="11">
    <location>
        <begin position="86"/>
        <end position="106"/>
    </location>
</feature>
<dbReference type="GO" id="GO:0033177">
    <property type="term" value="C:proton-transporting two-sector ATPase complex, proton-transporting domain"/>
    <property type="evidence" value="ECO:0007669"/>
    <property type="project" value="InterPro"/>
</dbReference>
<accession>A0A150PR05</accession>
<organism evidence="14 15">
    <name type="scientific">Sorangium cellulosum</name>
    <name type="common">Polyangium cellulosum</name>
    <dbReference type="NCBI Taxonomy" id="56"/>
    <lineage>
        <taxon>Bacteria</taxon>
        <taxon>Pseudomonadati</taxon>
        <taxon>Myxococcota</taxon>
        <taxon>Polyangia</taxon>
        <taxon>Polyangiales</taxon>
        <taxon>Polyangiaceae</taxon>
        <taxon>Sorangium</taxon>
    </lineage>
</organism>
<dbReference type="CDD" id="cd18121">
    <property type="entry name" value="ATP-synt_Fo_c"/>
    <property type="match status" value="1"/>
</dbReference>
<dbReference type="Gene3D" id="1.20.20.10">
    <property type="entry name" value="F1F0 ATP synthase subunit C"/>
    <property type="match status" value="1"/>
</dbReference>
<feature type="domain" description="V-ATPase proteolipid subunit C-like" evidence="13">
    <location>
        <begin position="44"/>
        <end position="106"/>
    </location>
</feature>
<keyword evidence="7 11" id="KW-1133">Transmembrane helix</keyword>
<evidence type="ECO:0000256" key="11">
    <source>
        <dbReference type="HAMAP-Rule" id="MF_01396"/>
    </source>
</evidence>
<evidence type="ECO:0000256" key="8">
    <source>
        <dbReference type="ARBA" id="ARBA00023065"/>
    </source>
</evidence>
<dbReference type="GO" id="GO:0046933">
    <property type="term" value="F:proton-transporting ATP synthase activity, rotational mechanism"/>
    <property type="evidence" value="ECO:0007669"/>
    <property type="project" value="UniProtKB-UniRule"/>
</dbReference>
<keyword evidence="10 11" id="KW-0472">Membrane</keyword>
<dbReference type="InterPro" id="IPR035921">
    <property type="entry name" value="F/V-ATP_Csub_sf"/>
</dbReference>
<dbReference type="Proteomes" id="UP000075420">
    <property type="component" value="Unassembled WGS sequence"/>
</dbReference>
<sequence>MSLKSKLSLSAVVATALVLVPAMALAQDGAASNKYDANSWLAVAAGFAIGIAALGGTMGQGRAAAAALEGISRNPGAAARIQTPMILGLALIESLVLFSWVIAYLLQSQIAN</sequence>
<feature type="transmembrane region" description="Helical" evidence="11">
    <location>
        <begin position="42"/>
        <end position="65"/>
    </location>
</feature>
<comment type="similarity">
    <text evidence="2 11">Belongs to the ATPase C chain family.</text>
</comment>
<dbReference type="AlphaFoldDB" id="A0A150PR05"/>
<keyword evidence="9 11" id="KW-0446">Lipid-binding</keyword>
<dbReference type="SUPFAM" id="SSF81333">
    <property type="entry name" value="F1F0 ATP synthase subunit C"/>
    <property type="match status" value="1"/>
</dbReference>
<keyword evidence="5 11" id="KW-0812">Transmembrane</keyword>
<evidence type="ECO:0000256" key="2">
    <source>
        <dbReference type="ARBA" id="ARBA00006704"/>
    </source>
</evidence>